<dbReference type="SUPFAM" id="SSF56219">
    <property type="entry name" value="DNase I-like"/>
    <property type="match status" value="1"/>
</dbReference>
<dbReference type="Proteomes" id="UP000237105">
    <property type="component" value="Unassembled WGS sequence"/>
</dbReference>
<keyword evidence="2" id="KW-1185">Reference proteome</keyword>
<dbReference type="GO" id="GO:0004527">
    <property type="term" value="F:exonuclease activity"/>
    <property type="evidence" value="ECO:0007669"/>
    <property type="project" value="UniProtKB-KW"/>
</dbReference>
<keyword evidence="1" id="KW-0255">Endonuclease</keyword>
<name>A0A2P5C2G2_PARAD</name>
<keyword evidence="1" id="KW-0269">Exonuclease</keyword>
<evidence type="ECO:0000313" key="2">
    <source>
        <dbReference type="Proteomes" id="UP000237105"/>
    </source>
</evidence>
<dbReference type="InterPro" id="IPR036691">
    <property type="entry name" value="Endo/exonu/phosph_ase_sf"/>
</dbReference>
<proteinExistence type="predicted"/>
<evidence type="ECO:0000313" key="1">
    <source>
        <dbReference type="EMBL" id="PON55242.1"/>
    </source>
</evidence>
<keyword evidence="1" id="KW-0540">Nuclease</keyword>
<dbReference type="EMBL" id="JXTB01000185">
    <property type="protein sequence ID" value="PON55242.1"/>
    <property type="molecule type" value="Genomic_DNA"/>
</dbReference>
<dbReference type="AlphaFoldDB" id="A0A2P5C2G2"/>
<comment type="caution">
    <text evidence="1">The sequence shown here is derived from an EMBL/GenBank/DDBJ whole genome shotgun (WGS) entry which is preliminary data.</text>
</comment>
<protein>
    <submittedName>
        <fullName evidence="1">Endonuclease/exonuclease/phosphatase</fullName>
    </submittedName>
</protein>
<dbReference type="GO" id="GO:0004519">
    <property type="term" value="F:endonuclease activity"/>
    <property type="evidence" value="ECO:0007669"/>
    <property type="project" value="UniProtKB-KW"/>
</dbReference>
<dbReference type="OrthoDB" id="1244353at2759"/>
<dbReference type="Gene3D" id="3.60.10.10">
    <property type="entry name" value="Endonuclease/exonuclease/phosphatase"/>
    <property type="match status" value="1"/>
</dbReference>
<organism evidence="1 2">
    <name type="scientific">Parasponia andersonii</name>
    <name type="common">Sponia andersonii</name>
    <dbReference type="NCBI Taxonomy" id="3476"/>
    <lineage>
        <taxon>Eukaryota</taxon>
        <taxon>Viridiplantae</taxon>
        <taxon>Streptophyta</taxon>
        <taxon>Embryophyta</taxon>
        <taxon>Tracheophyta</taxon>
        <taxon>Spermatophyta</taxon>
        <taxon>Magnoliopsida</taxon>
        <taxon>eudicotyledons</taxon>
        <taxon>Gunneridae</taxon>
        <taxon>Pentapetalae</taxon>
        <taxon>rosids</taxon>
        <taxon>fabids</taxon>
        <taxon>Rosales</taxon>
        <taxon>Cannabaceae</taxon>
        <taxon>Parasponia</taxon>
    </lineage>
</organism>
<gene>
    <name evidence="1" type="ORF">PanWU01x14_189310</name>
</gene>
<sequence>MNLPESIDCLLENKHYFFSFVYANILQTRRRLLWDNLRSIIPYGSPWLVIGDFNAVTSSHERLGSNLPLRSSCDEFVGMIDHWDLLDIGTHGFNFTRANGRGTRAHVECRLDRIIIL</sequence>
<accession>A0A2P5C2G2</accession>
<dbReference type="STRING" id="3476.A0A2P5C2G2"/>
<keyword evidence="1" id="KW-0378">Hydrolase</keyword>
<reference evidence="2" key="1">
    <citation type="submission" date="2016-06" db="EMBL/GenBank/DDBJ databases">
        <title>Parallel loss of symbiosis genes in relatives of nitrogen-fixing non-legume Parasponia.</title>
        <authorList>
            <person name="Van Velzen R."/>
            <person name="Holmer R."/>
            <person name="Bu F."/>
            <person name="Rutten L."/>
            <person name="Van Zeijl A."/>
            <person name="Liu W."/>
            <person name="Santuari L."/>
            <person name="Cao Q."/>
            <person name="Sharma T."/>
            <person name="Shen D."/>
            <person name="Roswanjaya Y."/>
            <person name="Wardhani T."/>
            <person name="Kalhor M.S."/>
            <person name="Jansen J."/>
            <person name="Van den Hoogen J."/>
            <person name="Gungor B."/>
            <person name="Hartog M."/>
            <person name="Hontelez J."/>
            <person name="Verver J."/>
            <person name="Yang W.-C."/>
            <person name="Schijlen E."/>
            <person name="Repin R."/>
            <person name="Schilthuizen M."/>
            <person name="Schranz E."/>
            <person name="Heidstra R."/>
            <person name="Miyata K."/>
            <person name="Fedorova E."/>
            <person name="Kohlen W."/>
            <person name="Bisseling T."/>
            <person name="Smit S."/>
            <person name="Geurts R."/>
        </authorList>
    </citation>
    <scope>NUCLEOTIDE SEQUENCE [LARGE SCALE GENOMIC DNA]</scope>
    <source>
        <strain evidence="2">cv. WU1-14</strain>
    </source>
</reference>